<dbReference type="EMBL" id="MSYM01000011">
    <property type="protein sequence ID" value="OLP06834.1"/>
    <property type="molecule type" value="Genomic_DNA"/>
</dbReference>
<accession>A0A1Q8YFL0</accession>
<keyword evidence="2" id="KW-0229">DNA integration</keyword>
<comment type="caution">
    <text evidence="5">The sequence shown here is derived from an EMBL/GenBank/DDBJ whole genome shotgun (WGS) entry which is preliminary data.</text>
</comment>
<feature type="region of interest" description="Disordered" evidence="3">
    <location>
        <begin position="122"/>
        <end position="142"/>
    </location>
</feature>
<dbReference type="GO" id="GO:0015074">
    <property type="term" value="P:DNA integration"/>
    <property type="evidence" value="ECO:0007669"/>
    <property type="project" value="UniProtKB-KW"/>
</dbReference>
<dbReference type="RefSeq" id="WP_083633837.1">
    <property type="nucleotide sequence ID" value="NZ_MSYM01000011.1"/>
</dbReference>
<name>A0A1Q8YFL0_9BURK</name>
<dbReference type="InterPro" id="IPR025166">
    <property type="entry name" value="Integrase_DNA_bind_dom"/>
</dbReference>
<reference evidence="5 6" key="1">
    <citation type="submission" date="2017-01" db="EMBL/GenBank/DDBJ databases">
        <title>Genome sequence of Rhodoferax antarcticus ANT.BR, a psychrophilic purple nonsulfur bacterium from an Antarctic microbial mat.</title>
        <authorList>
            <person name="Baker J."/>
            <person name="Riester C."/>
            <person name="Skinner B."/>
            <person name="Newell A."/>
            <person name="Swingley W."/>
            <person name="Madigan M."/>
            <person name="Jung D."/>
            <person name="Asao M."/>
            <person name="Chen M."/>
            <person name="Loughlin P."/>
            <person name="Pan H."/>
            <person name="Lin S."/>
            <person name="Li N."/>
            <person name="Shaw J."/>
            <person name="Prado M."/>
            <person name="Sherman C."/>
            <person name="Li X."/>
            <person name="Tang J."/>
            <person name="Blankenship R."/>
            <person name="Zhao T."/>
            <person name="Touchman J."/>
            <person name="Sattley M."/>
        </authorList>
    </citation>
    <scope>NUCLEOTIDE SEQUENCE [LARGE SCALE GENOMIC DNA]</scope>
    <source>
        <strain evidence="5 6">ANT.BR</strain>
    </source>
</reference>
<evidence type="ECO:0000313" key="5">
    <source>
        <dbReference type="EMBL" id="OLP06834.1"/>
    </source>
</evidence>
<evidence type="ECO:0000256" key="2">
    <source>
        <dbReference type="ARBA" id="ARBA00022908"/>
    </source>
</evidence>
<dbReference type="Gene3D" id="3.30.160.390">
    <property type="entry name" value="Integrase, DNA-binding domain"/>
    <property type="match status" value="1"/>
</dbReference>
<dbReference type="PANTHER" id="PTHR30629:SF2">
    <property type="entry name" value="PROPHAGE INTEGRASE INTS-RELATED"/>
    <property type="match status" value="1"/>
</dbReference>
<comment type="similarity">
    <text evidence="1">Belongs to the 'phage' integrase family.</text>
</comment>
<dbReference type="Proteomes" id="UP000185911">
    <property type="component" value="Unassembled WGS sequence"/>
</dbReference>
<proteinExistence type="inferred from homology"/>
<feature type="domain" description="Integrase DNA-binding" evidence="4">
    <location>
        <begin position="3"/>
        <end position="64"/>
    </location>
</feature>
<evidence type="ECO:0000256" key="1">
    <source>
        <dbReference type="ARBA" id="ARBA00008857"/>
    </source>
</evidence>
<evidence type="ECO:0000259" key="4">
    <source>
        <dbReference type="Pfam" id="PF13356"/>
    </source>
</evidence>
<organism evidence="5 6">
    <name type="scientific">Rhodoferax antarcticus ANT.BR</name>
    <dbReference type="NCBI Taxonomy" id="1111071"/>
    <lineage>
        <taxon>Bacteria</taxon>
        <taxon>Pseudomonadati</taxon>
        <taxon>Pseudomonadota</taxon>
        <taxon>Betaproteobacteria</taxon>
        <taxon>Burkholderiales</taxon>
        <taxon>Comamonadaceae</taxon>
        <taxon>Rhodoferax</taxon>
    </lineage>
</organism>
<gene>
    <name evidence="5" type="ORF">BLL52_1580</name>
</gene>
<feature type="compositionally biased region" description="Basic and acidic residues" evidence="3">
    <location>
        <begin position="132"/>
        <end position="142"/>
    </location>
</feature>
<dbReference type="AlphaFoldDB" id="A0A1Q8YFL0"/>
<keyword evidence="6" id="KW-1185">Reference proteome</keyword>
<evidence type="ECO:0000256" key="3">
    <source>
        <dbReference type="SAM" id="MobiDB-lite"/>
    </source>
</evidence>
<dbReference type="PANTHER" id="PTHR30629">
    <property type="entry name" value="PROPHAGE INTEGRASE"/>
    <property type="match status" value="1"/>
</dbReference>
<dbReference type="InterPro" id="IPR038488">
    <property type="entry name" value="Integrase_DNA-bd_sf"/>
</dbReference>
<evidence type="ECO:0000313" key="6">
    <source>
        <dbReference type="Proteomes" id="UP000185911"/>
    </source>
</evidence>
<dbReference type="Pfam" id="PF13356">
    <property type="entry name" value="Arm-DNA-bind_3"/>
    <property type="match status" value="1"/>
</dbReference>
<sequence>MALTDTFVKNVKHTGAPAGDKHTDGAGMYLLVNSGGKYWRINYRFADKRKTLALGVYPDVGLADEINAKLVAYGSKKIKDASNRGKAAANALHDKPNRGRVKRAANCLPIWWCRSSAATDSRRTSHQYQKGSNDEHDCHRQN</sequence>
<dbReference type="InterPro" id="IPR050808">
    <property type="entry name" value="Phage_Integrase"/>
</dbReference>
<protein>
    <submittedName>
        <fullName evidence="5">Phage integrase family protein</fullName>
    </submittedName>
</protein>